<evidence type="ECO:0000256" key="1">
    <source>
        <dbReference type="SAM" id="SignalP"/>
    </source>
</evidence>
<reference evidence="3" key="1">
    <citation type="journal article" date="2019" name="Int. J. Syst. Evol. Microbiol.">
        <title>The Global Catalogue of Microorganisms (GCM) 10K type strain sequencing project: providing services to taxonomists for standard genome sequencing and annotation.</title>
        <authorList>
            <consortium name="The Broad Institute Genomics Platform"/>
            <consortium name="The Broad Institute Genome Sequencing Center for Infectious Disease"/>
            <person name="Wu L."/>
            <person name="Ma J."/>
        </authorList>
    </citation>
    <scope>NUCLEOTIDE SEQUENCE [LARGE SCALE GENOMIC DNA]</scope>
    <source>
        <strain evidence="3">JCM 18325</strain>
    </source>
</reference>
<feature type="chain" id="PRO_5046025087" description="Right handed beta helix domain-containing protein" evidence="1">
    <location>
        <begin position="20"/>
        <end position="756"/>
    </location>
</feature>
<accession>A0ABP9CLD2</accession>
<protein>
    <recommendedName>
        <fullName evidence="4">Right handed beta helix domain-containing protein</fullName>
    </recommendedName>
</protein>
<name>A0ABP9CLD2_9FLAO</name>
<keyword evidence="1" id="KW-0732">Signal</keyword>
<dbReference type="RefSeq" id="WP_345276874.1">
    <property type="nucleotide sequence ID" value="NZ_BAABJW010000003.1"/>
</dbReference>
<organism evidence="2 3">
    <name type="scientific">Litoribaculum gwangyangense</name>
    <dbReference type="NCBI Taxonomy" id="1130722"/>
    <lineage>
        <taxon>Bacteria</taxon>
        <taxon>Pseudomonadati</taxon>
        <taxon>Bacteroidota</taxon>
        <taxon>Flavobacteriia</taxon>
        <taxon>Flavobacteriales</taxon>
        <taxon>Flavobacteriaceae</taxon>
        <taxon>Litoribaculum</taxon>
    </lineage>
</organism>
<dbReference type="InterPro" id="IPR012334">
    <property type="entry name" value="Pectin_lyas_fold"/>
</dbReference>
<proteinExistence type="predicted"/>
<dbReference type="EMBL" id="BAABJW010000003">
    <property type="protein sequence ID" value="GAA4812838.1"/>
    <property type="molecule type" value="Genomic_DNA"/>
</dbReference>
<evidence type="ECO:0000313" key="3">
    <source>
        <dbReference type="Proteomes" id="UP001501433"/>
    </source>
</evidence>
<dbReference type="SMART" id="SM00710">
    <property type="entry name" value="PbH1"/>
    <property type="match status" value="6"/>
</dbReference>
<dbReference type="InterPro" id="IPR008979">
    <property type="entry name" value="Galactose-bd-like_sf"/>
</dbReference>
<comment type="caution">
    <text evidence="2">The sequence shown here is derived from an EMBL/GenBank/DDBJ whole genome shotgun (WGS) entry which is preliminary data.</text>
</comment>
<gene>
    <name evidence="2" type="ORF">GCM10023330_20430</name>
</gene>
<dbReference type="InterPro" id="IPR006626">
    <property type="entry name" value="PbH1"/>
</dbReference>
<dbReference type="Proteomes" id="UP001501433">
    <property type="component" value="Unassembled WGS sequence"/>
</dbReference>
<dbReference type="SUPFAM" id="SSF51126">
    <property type="entry name" value="Pectin lyase-like"/>
    <property type="match status" value="1"/>
</dbReference>
<feature type="signal peptide" evidence="1">
    <location>
        <begin position="1"/>
        <end position="19"/>
    </location>
</feature>
<dbReference type="Gene3D" id="2.60.120.260">
    <property type="entry name" value="Galactose-binding domain-like"/>
    <property type="match status" value="1"/>
</dbReference>
<dbReference type="Gene3D" id="2.160.20.10">
    <property type="entry name" value="Single-stranded right-handed beta-helix, Pectin lyase-like"/>
    <property type="match status" value="1"/>
</dbReference>
<sequence>MIKQITIIFLVFCVSYSFAQNTYYFSSSEGNDSNAGNEGSPFQTISKLNSLSLAAGDKILFKRGDTFIGQIVVSQSGANGAPIIYDSYGTGDLPVLSASDGPNGNPDPLSTIRIIGKQYLEFHNLKIENARFDTTGTDDDKSFGIYIQSFKTLPGSGNFEDAVLFNYFRFSNLVVQNIYSVNSNGTAFNNIRTTGIYFLDAFVNDVIIEDCYFTDIERCGIWLRKYVSDAIIRNNKFIDLGGSGTIISASKRVLYEKNLMRFTGSNSDPRMTGRGSGMWVFGSDDVVAQYNSSQHARGDGDSSGMHVDYGNTNILFQYNYSEDSAGGFCETLGANDNIIWRYNISVNDGTLDRGGKNKLLWVSDYAFVPTKSTNVFIYNNTIYQGKDYKNVIGDSEISLKAASLNFMNNIIYLEPAAKLGEKAYLFDVNTPNFSRNIMYGGTIKVNFKNLDATKIIQSPLLLDPGRRHYSGYKLVTGSPALGAALSFTEPSFPLAGLGIFSAITSNATKDIYGNPVNLSGATNIGADNGSGEPSIPTGVTYEAESGIILGGSQINCTNGSGGKAVNVGSAGQTLTFNNVNVSGTDLYLINVFYANPFKSSLKVTVNAGETESIILPYSDAYCYQSGIPTSFPIIKTLNNGDNTIMFEQGIIDKIEVVSVNEATLSTKSETFLNKVEAHLEKTIISSNETLRLIINKEIEYKNTGLYIYDMTGALLAKKDFYSSEDISMDANNLGTGVKIIVAKVGQYVFVDKIIIY</sequence>
<evidence type="ECO:0000313" key="2">
    <source>
        <dbReference type="EMBL" id="GAA4812838.1"/>
    </source>
</evidence>
<keyword evidence="3" id="KW-1185">Reference proteome</keyword>
<dbReference type="SUPFAM" id="SSF49785">
    <property type="entry name" value="Galactose-binding domain-like"/>
    <property type="match status" value="1"/>
</dbReference>
<dbReference type="InterPro" id="IPR011050">
    <property type="entry name" value="Pectin_lyase_fold/virulence"/>
</dbReference>
<evidence type="ECO:0008006" key="4">
    <source>
        <dbReference type="Google" id="ProtNLM"/>
    </source>
</evidence>